<feature type="non-terminal residue" evidence="1">
    <location>
        <position position="82"/>
    </location>
</feature>
<organism evidence="1 2">
    <name type="scientific">Paxillus rubicundulus Ve08.2h10</name>
    <dbReference type="NCBI Taxonomy" id="930991"/>
    <lineage>
        <taxon>Eukaryota</taxon>
        <taxon>Fungi</taxon>
        <taxon>Dikarya</taxon>
        <taxon>Basidiomycota</taxon>
        <taxon>Agaricomycotina</taxon>
        <taxon>Agaricomycetes</taxon>
        <taxon>Agaricomycetidae</taxon>
        <taxon>Boletales</taxon>
        <taxon>Paxilineae</taxon>
        <taxon>Paxillaceae</taxon>
        <taxon>Paxillus</taxon>
    </lineage>
</organism>
<proteinExistence type="predicted"/>
<evidence type="ECO:0008006" key="3">
    <source>
        <dbReference type="Google" id="ProtNLM"/>
    </source>
</evidence>
<dbReference type="InParanoid" id="A0A0D0C9D2"/>
<name>A0A0D0C9D2_9AGAM</name>
<gene>
    <name evidence="1" type="ORF">PAXRUDRAFT_95459</name>
</gene>
<evidence type="ECO:0000313" key="2">
    <source>
        <dbReference type="Proteomes" id="UP000054538"/>
    </source>
</evidence>
<feature type="non-terminal residue" evidence="1">
    <location>
        <position position="1"/>
    </location>
</feature>
<keyword evidence="2" id="KW-1185">Reference proteome</keyword>
<evidence type="ECO:0000313" key="1">
    <source>
        <dbReference type="EMBL" id="KIK72258.1"/>
    </source>
</evidence>
<dbReference type="Proteomes" id="UP000054538">
    <property type="component" value="Unassembled WGS sequence"/>
</dbReference>
<reference evidence="2" key="2">
    <citation type="submission" date="2015-01" db="EMBL/GenBank/DDBJ databases">
        <title>Evolutionary Origins and Diversification of the Mycorrhizal Mutualists.</title>
        <authorList>
            <consortium name="DOE Joint Genome Institute"/>
            <consortium name="Mycorrhizal Genomics Consortium"/>
            <person name="Kohler A."/>
            <person name="Kuo A."/>
            <person name="Nagy L.G."/>
            <person name="Floudas D."/>
            <person name="Copeland A."/>
            <person name="Barry K.W."/>
            <person name="Cichocki N."/>
            <person name="Veneault-Fourrey C."/>
            <person name="LaButti K."/>
            <person name="Lindquist E.A."/>
            <person name="Lipzen A."/>
            <person name="Lundell T."/>
            <person name="Morin E."/>
            <person name="Murat C."/>
            <person name="Riley R."/>
            <person name="Ohm R."/>
            <person name="Sun H."/>
            <person name="Tunlid A."/>
            <person name="Henrissat B."/>
            <person name="Grigoriev I.V."/>
            <person name="Hibbett D.S."/>
            <person name="Martin F."/>
        </authorList>
    </citation>
    <scope>NUCLEOTIDE SEQUENCE [LARGE SCALE GENOMIC DNA]</scope>
    <source>
        <strain evidence="2">Ve08.2h10</strain>
    </source>
</reference>
<protein>
    <recommendedName>
        <fullName evidence="3">CxC2-like cysteine cluster KDZ transposase-associated domain-containing protein</fullName>
    </recommendedName>
</protein>
<dbReference type="OrthoDB" id="3257613at2759"/>
<accession>A0A0D0C9D2</accession>
<sequence length="82" mass="9232">ITHLWQYLALLQRSGIGHDGLKSGKQSLFCPACPQPGVNLPDDWEQVYPKWLVKLQYVVDGNSSVQHMKMKIPEDDTSLSHG</sequence>
<dbReference type="EMBL" id="KN831038">
    <property type="protein sequence ID" value="KIK72258.1"/>
    <property type="molecule type" value="Genomic_DNA"/>
</dbReference>
<dbReference type="AlphaFoldDB" id="A0A0D0C9D2"/>
<reference evidence="1 2" key="1">
    <citation type="submission" date="2014-04" db="EMBL/GenBank/DDBJ databases">
        <authorList>
            <consortium name="DOE Joint Genome Institute"/>
            <person name="Kuo A."/>
            <person name="Kohler A."/>
            <person name="Jargeat P."/>
            <person name="Nagy L.G."/>
            <person name="Floudas D."/>
            <person name="Copeland A."/>
            <person name="Barry K.W."/>
            <person name="Cichocki N."/>
            <person name="Veneault-Fourrey C."/>
            <person name="LaButti K."/>
            <person name="Lindquist E.A."/>
            <person name="Lipzen A."/>
            <person name="Lundell T."/>
            <person name="Morin E."/>
            <person name="Murat C."/>
            <person name="Sun H."/>
            <person name="Tunlid A."/>
            <person name="Henrissat B."/>
            <person name="Grigoriev I.V."/>
            <person name="Hibbett D.S."/>
            <person name="Martin F."/>
            <person name="Nordberg H.P."/>
            <person name="Cantor M.N."/>
            <person name="Hua S.X."/>
        </authorList>
    </citation>
    <scope>NUCLEOTIDE SEQUENCE [LARGE SCALE GENOMIC DNA]</scope>
    <source>
        <strain evidence="1 2">Ve08.2h10</strain>
    </source>
</reference>
<dbReference type="HOGENOM" id="CLU_003703_8_0_1"/>